<comment type="caution">
    <text evidence="1">The sequence shown here is derived from an EMBL/GenBank/DDBJ whole genome shotgun (WGS) entry which is preliminary data.</text>
</comment>
<accession>A0A226DDJ0</accession>
<protein>
    <submittedName>
        <fullName evidence="1">Uncharacterized protein</fullName>
    </submittedName>
</protein>
<gene>
    <name evidence="1" type="ORF">Fcan01_21957</name>
</gene>
<dbReference type="EMBL" id="LNIX01000023">
    <property type="protein sequence ID" value="OXA43243.1"/>
    <property type="molecule type" value="Genomic_DNA"/>
</dbReference>
<organism evidence="1 2">
    <name type="scientific">Folsomia candida</name>
    <name type="common">Springtail</name>
    <dbReference type="NCBI Taxonomy" id="158441"/>
    <lineage>
        <taxon>Eukaryota</taxon>
        <taxon>Metazoa</taxon>
        <taxon>Ecdysozoa</taxon>
        <taxon>Arthropoda</taxon>
        <taxon>Hexapoda</taxon>
        <taxon>Collembola</taxon>
        <taxon>Entomobryomorpha</taxon>
        <taxon>Isotomoidea</taxon>
        <taxon>Isotomidae</taxon>
        <taxon>Proisotominae</taxon>
        <taxon>Folsomia</taxon>
    </lineage>
</organism>
<proteinExistence type="predicted"/>
<keyword evidence="2" id="KW-1185">Reference proteome</keyword>
<name>A0A226DDJ0_FOLCA</name>
<evidence type="ECO:0000313" key="1">
    <source>
        <dbReference type="EMBL" id="OXA43243.1"/>
    </source>
</evidence>
<sequence>MVLDVDHEEPTAFYDCPGFGDTRSVTVEIANAYYMKKVADHGQNIKIIIIALHPDFDNSYRDRLPQLFKKLVQFIRNVDHYSAGFSFIVNKKDGTKSDQAQINTYRNSFLNLRDELENFDDWTAAEKLGAQSIIDAVVQQDVNTSKIWFFPFPEPRRPGSLESFQNLMEAKDNISELIWGKSQYIVPTPDRTDFGFSLTADAILKLIDALIIFDQRIFANAMQIRADTTQSYKDLFDEISRGDYTNFEKWQEKVLKLNSLSFPVYIPDLDLVDYMREIVSQMTQIVEGEGAENLAAMVKLVDYLKFMLEIEPNNLIHVRPMDWVGPFMLMKESLTFYAGGLYQEIRNNTSNSLLELTPRILSNLSDTVSALMDVADQQIRAEDFFFDLESN</sequence>
<evidence type="ECO:0000313" key="2">
    <source>
        <dbReference type="Proteomes" id="UP000198287"/>
    </source>
</evidence>
<reference evidence="1 2" key="1">
    <citation type="submission" date="2015-12" db="EMBL/GenBank/DDBJ databases">
        <title>The genome of Folsomia candida.</title>
        <authorList>
            <person name="Faddeeva A."/>
            <person name="Derks M.F."/>
            <person name="Anvar Y."/>
            <person name="Smit S."/>
            <person name="Van Straalen N."/>
            <person name="Roelofs D."/>
        </authorList>
    </citation>
    <scope>NUCLEOTIDE SEQUENCE [LARGE SCALE GENOMIC DNA]</scope>
    <source>
        <strain evidence="1 2">VU population</strain>
        <tissue evidence="1">Whole body</tissue>
    </source>
</reference>
<dbReference type="OrthoDB" id="2386367at2759"/>
<dbReference type="Proteomes" id="UP000198287">
    <property type="component" value="Unassembled WGS sequence"/>
</dbReference>
<dbReference type="AlphaFoldDB" id="A0A226DDJ0"/>